<dbReference type="AlphaFoldDB" id="A0A5K3FEZ3"/>
<feature type="region of interest" description="Disordered" evidence="1">
    <location>
        <begin position="275"/>
        <end position="304"/>
    </location>
</feature>
<dbReference type="WBParaSite" id="MCU_007631-RA">
    <property type="protein sequence ID" value="MCU_007631-RA"/>
    <property type="gene ID" value="MCU_007631"/>
</dbReference>
<organism evidence="2">
    <name type="scientific">Mesocestoides corti</name>
    <name type="common">Flatworm</name>
    <dbReference type="NCBI Taxonomy" id="53468"/>
    <lineage>
        <taxon>Eukaryota</taxon>
        <taxon>Metazoa</taxon>
        <taxon>Spiralia</taxon>
        <taxon>Lophotrochozoa</taxon>
        <taxon>Platyhelminthes</taxon>
        <taxon>Cestoda</taxon>
        <taxon>Eucestoda</taxon>
        <taxon>Cyclophyllidea</taxon>
        <taxon>Mesocestoididae</taxon>
        <taxon>Mesocestoides</taxon>
    </lineage>
</organism>
<evidence type="ECO:0000256" key="1">
    <source>
        <dbReference type="SAM" id="MobiDB-lite"/>
    </source>
</evidence>
<protein>
    <submittedName>
        <fullName evidence="2">SH2 domain-containing protein</fullName>
    </submittedName>
</protein>
<accession>A0A5K3FEZ3</accession>
<evidence type="ECO:0000313" key="2">
    <source>
        <dbReference type="WBParaSite" id="MCU_007631-RA"/>
    </source>
</evidence>
<reference evidence="2" key="1">
    <citation type="submission" date="2019-11" db="UniProtKB">
        <authorList>
            <consortium name="WormBaseParasite"/>
        </authorList>
    </citation>
    <scope>IDENTIFICATION</scope>
</reference>
<name>A0A5K3FEZ3_MESCO</name>
<proteinExistence type="predicted"/>
<sequence>MVNGSSHEAFGNSASRDESLPLAERKLYRNALELQSSHSYSHSSPKLPLSGPMQPCYSLNGLQLGACSDSRKSVRFAEHIGLRRISYTNTEEGFTEWISGKLKALRPSRVSTVIHRDDSSVPTFGLRCLSKVGRRHRSVSPIEAVVWKSGRQLRQVPQSSNILRRIHDFSTNFRRSRERLRLNSWRSQPSLKPFTDKCKQYTDLPADSHSGKMESVYISDADEDYEWECTSSEWDNYENALFFRPQQERFVRVGLYESTNSCSPDADYEFDEYTTREKQHAHNLRPNKRSEDGEISALSGGSQPPGELVLSSYVIPQTTKLQDRVTKSLSRLNLPPWMKSGTENFTKDRVFGLTKFVSHLPRFPRYVCATEDTGEVIQAKHITREFFQKV</sequence>